<dbReference type="InterPro" id="IPR036961">
    <property type="entry name" value="Kinesin_motor_dom_sf"/>
</dbReference>
<dbReference type="SUPFAM" id="SSF57997">
    <property type="entry name" value="Tropomyosin"/>
    <property type="match status" value="1"/>
</dbReference>
<dbReference type="GO" id="GO:0005524">
    <property type="term" value="F:ATP binding"/>
    <property type="evidence" value="ECO:0007669"/>
    <property type="project" value="UniProtKB-UniRule"/>
</dbReference>
<dbReference type="SMART" id="SM00129">
    <property type="entry name" value="KISc"/>
    <property type="match status" value="1"/>
</dbReference>
<evidence type="ECO:0000256" key="3">
    <source>
        <dbReference type="ARBA" id="ARBA00022490"/>
    </source>
</evidence>
<dbReference type="InParanoid" id="A0A7M7T0J5"/>
<evidence type="ECO:0000256" key="4">
    <source>
        <dbReference type="ARBA" id="ARBA00022701"/>
    </source>
</evidence>
<keyword evidence="16" id="KW-1185">Reference proteome</keyword>
<dbReference type="SUPFAM" id="SSF52540">
    <property type="entry name" value="P-loop containing nucleoside triphosphate hydrolases"/>
    <property type="match status" value="1"/>
</dbReference>
<evidence type="ECO:0000256" key="6">
    <source>
        <dbReference type="ARBA" id="ARBA00022840"/>
    </source>
</evidence>
<evidence type="ECO:0000256" key="12">
    <source>
        <dbReference type="SAM" id="Coils"/>
    </source>
</evidence>
<evidence type="ECO:0000256" key="5">
    <source>
        <dbReference type="ARBA" id="ARBA00022741"/>
    </source>
</evidence>
<evidence type="ECO:0000256" key="2">
    <source>
        <dbReference type="ARBA" id="ARBA00010899"/>
    </source>
</evidence>
<dbReference type="KEGG" id="spu:588585"/>
<protein>
    <recommendedName>
        <fullName evidence="11">Kinesin-like protein</fullName>
    </recommendedName>
</protein>
<feature type="compositionally biased region" description="Polar residues" evidence="13">
    <location>
        <begin position="1"/>
        <end position="12"/>
    </location>
</feature>
<organism evidence="15 16">
    <name type="scientific">Strongylocentrotus purpuratus</name>
    <name type="common">Purple sea urchin</name>
    <dbReference type="NCBI Taxonomy" id="7668"/>
    <lineage>
        <taxon>Eukaryota</taxon>
        <taxon>Metazoa</taxon>
        <taxon>Echinodermata</taxon>
        <taxon>Eleutherozoa</taxon>
        <taxon>Echinozoa</taxon>
        <taxon>Echinoidea</taxon>
        <taxon>Euechinoidea</taxon>
        <taxon>Echinacea</taxon>
        <taxon>Camarodonta</taxon>
        <taxon>Echinidea</taxon>
        <taxon>Strongylocentrotidae</taxon>
        <taxon>Strongylocentrotus</taxon>
    </lineage>
</organism>
<dbReference type="Gene3D" id="3.40.850.10">
    <property type="entry name" value="Kinesin motor domain"/>
    <property type="match status" value="1"/>
</dbReference>
<evidence type="ECO:0000256" key="9">
    <source>
        <dbReference type="ARBA" id="ARBA00023212"/>
    </source>
</evidence>
<evidence type="ECO:0000256" key="10">
    <source>
        <dbReference type="PROSITE-ProRule" id="PRU00283"/>
    </source>
</evidence>
<dbReference type="PANTHER" id="PTHR47972">
    <property type="entry name" value="KINESIN-LIKE PROTEIN KLP-3"/>
    <property type="match status" value="1"/>
</dbReference>
<feature type="domain" description="Kinesin motor" evidence="14">
    <location>
        <begin position="356"/>
        <end position="703"/>
    </location>
</feature>
<keyword evidence="9" id="KW-0206">Cytoskeleton</keyword>
<accession>A0A7M7T0J5</accession>
<keyword evidence="6 10" id="KW-0067">ATP-binding</keyword>
<feature type="binding site" evidence="10">
    <location>
        <begin position="457"/>
        <end position="464"/>
    </location>
    <ligand>
        <name>ATP</name>
        <dbReference type="ChEBI" id="CHEBI:30616"/>
    </ligand>
</feature>
<name>A0A7M7T0J5_STRPU</name>
<keyword evidence="3" id="KW-0963">Cytoplasm</keyword>
<evidence type="ECO:0000313" key="15">
    <source>
        <dbReference type="EnsemblMetazoa" id="XP_030845008"/>
    </source>
</evidence>
<sequence>MSRQGSALSEQDPNVIRRGVSKLRPPSKLPQPGLKRMLLSDNQAENGAPVAKKTRLDMTKPAPAKRPTVPATRKLGPSATSRPGITKPVTRPTVARPGPATMRPRVGAHTKAAPAKPAAKARHAAAPVTSRPGARASKPTAPPPSKPAGGGKSKRQPWDLKGRLADMEAAMENRTMSNQNLEGRIGENNERIDFLESLNQQLQGTVQIKETLSNQAEETIRSLERKLRNAEDEHSIVERRLNQQKDDLEMTMRSLKRQIETVEGDLTASRQECSGLKSSIASMTAAQAGHIAQLDATKHQLEQSVESCRQKGSRISDLEAEVAALKATVEEKEGRIREDETMRRKLHNTIQELKGNIRVFCRVRPLLGSEQIGGDDIPHISFPDVDGKTLVLDKLSDVSLNESTMSTRNGRNGTSHYEFNFDQVFEPDSNQAEVFQEISQLVQSTLDGYNVCIFAYGQTGSGKTYTMEGPEEVNEENIGMISRAVQQVFTSARSLEANGWKYTFQASFLEIYNETIRDLLGAPHSKVKHEVRMVEAKSNEVEVTNINIVDVQSENEVNKLLSKASQNRAVAATNCNERSSRSHSVFRLKLTAINTLTGENCQGTLNLVDLAGSERLSSSGSTGDRLKETQNINKSLSNLGKVILALANKDSHIPYRNSKLTHLLQNSLGGNSKTLMFVNISPREESFQETLCSLRFATKVNECNIGTAQKKVK</sequence>
<dbReference type="FunFam" id="3.40.850.10:FF:000065">
    <property type="entry name" value="Kinesin-like protein"/>
    <property type="match status" value="1"/>
</dbReference>
<evidence type="ECO:0000259" key="14">
    <source>
        <dbReference type="PROSITE" id="PS50067"/>
    </source>
</evidence>
<evidence type="ECO:0000256" key="13">
    <source>
        <dbReference type="SAM" id="MobiDB-lite"/>
    </source>
</evidence>
<feature type="region of interest" description="Disordered" evidence="13">
    <location>
        <begin position="1"/>
        <end position="158"/>
    </location>
</feature>
<dbReference type="InterPro" id="IPR027640">
    <property type="entry name" value="Kinesin-like_fam"/>
</dbReference>
<dbReference type="PRINTS" id="PR00380">
    <property type="entry name" value="KINESINHEAVY"/>
</dbReference>
<dbReference type="InterPro" id="IPR027417">
    <property type="entry name" value="P-loop_NTPase"/>
</dbReference>
<keyword evidence="7 12" id="KW-0175">Coiled coil</keyword>
<feature type="coiled-coil region" evidence="12">
    <location>
        <begin position="178"/>
        <end position="335"/>
    </location>
</feature>
<keyword evidence="8 10" id="KW-0505">Motor protein</keyword>
<reference evidence="15" key="2">
    <citation type="submission" date="2021-01" db="UniProtKB">
        <authorList>
            <consortium name="EnsemblMetazoa"/>
        </authorList>
    </citation>
    <scope>IDENTIFICATION</scope>
</reference>
<feature type="compositionally biased region" description="Low complexity" evidence="13">
    <location>
        <begin position="109"/>
        <end position="118"/>
    </location>
</feature>
<dbReference type="EnsemblMetazoa" id="XM_030989148">
    <property type="protein sequence ID" value="XP_030845008"/>
    <property type="gene ID" value="LOC588585"/>
</dbReference>
<dbReference type="CTD" id="3833"/>
<evidence type="ECO:0000256" key="1">
    <source>
        <dbReference type="ARBA" id="ARBA00004245"/>
    </source>
</evidence>
<dbReference type="GO" id="GO:0005874">
    <property type="term" value="C:microtubule"/>
    <property type="evidence" value="ECO:0007669"/>
    <property type="project" value="UniProtKB-KW"/>
</dbReference>
<dbReference type="Gene3D" id="1.20.5.340">
    <property type="match status" value="1"/>
</dbReference>
<keyword evidence="5 10" id="KW-0547">Nucleotide-binding</keyword>
<dbReference type="GeneID" id="588585"/>
<evidence type="ECO:0000256" key="11">
    <source>
        <dbReference type="RuleBase" id="RU000394"/>
    </source>
</evidence>
<dbReference type="AlphaFoldDB" id="A0A7M7T0J5"/>
<evidence type="ECO:0000313" key="16">
    <source>
        <dbReference type="Proteomes" id="UP000007110"/>
    </source>
</evidence>
<keyword evidence="4 11" id="KW-0493">Microtubule</keyword>
<comment type="subcellular location">
    <subcellularLocation>
        <location evidence="1">Cytoplasm</location>
        <location evidence="1">Cytoskeleton</location>
    </subcellularLocation>
</comment>
<dbReference type="GO" id="GO:0090307">
    <property type="term" value="P:mitotic spindle assembly"/>
    <property type="evidence" value="ECO:0007669"/>
    <property type="project" value="UniProtKB-ARBA"/>
</dbReference>
<evidence type="ECO:0000256" key="8">
    <source>
        <dbReference type="ARBA" id="ARBA00023175"/>
    </source>
</evidence>
<proteinExistence type="inferred from homology"/>
<evidence type="ECO:0000256" key="7">
    <source>
        <dbReference type="ARBA" id="ARBA00023054"/>
    </source>
</evidence>
<dbReference type="InterPro" id="IPR001752">
    <property type="entry name" value="Kinesin_motor_dom"/>
</dbReference>
<dbReference type="RefSeq" id="XP_030845008.1">
    <property type="nucleotide sequence ID" value="XM_030989148.1"/>
</dbReference>
<dbReference type="OMA" id="KMDHREI"/>
<dbReference type="Pfam" id="PF00225">
    <property type="entry name" value="Kinesin"/>
    <property type="match status" value="1"/>
</dbReference>
<dbReference type="CDD" id="cd01366">
    <property type="entry name" value="KISc_C_terminal"/>
    <property type="match status" value="1"/>
</dbReference>
<dbReference type="PANTHER" id="PTHR47972:SF45">
    <property type="entry name" value="PROTEIN CLARET SEGREGATIONAL"/>
    <property type="match status" value="1"/>
</dbReference>
<dbReference type="OrthoDB" id="3176171at2759"/>
<dbReference type="Proteomes" id="UP000007110">
    <property type="component" value="Unassembled WGS sequence"/>
</dbReference>
<dbReference type="GO" id="GO:0003777">
    <property type="term" value="F:microtubule motor activity"/>
    <property type="evidence" value="ECO:0007669"/>
    <property type="project" value="InterPro"/>
</dbReference>
<dbReference type="InterPro" id="IPR019821">
    <property type="entry name" value="Kinesin_motor_CS"/>
</dbReference>
<reference evidence="16" key="1">
    <citation type="submission" date="2015-02" db="EMBL/GenBank/DDBJ databases">
        <title>Genome sequencing for Strongylocentrotus purpuratus.</title>
        <authorList>
            <person name="Murali S."/>
            <person name="Liu Y."/>
            <person name="Vee V."/>
            <person name="English A."/>
            <person name="Wang M."/>
            <person name="Skinner E."/>
            <person name="Han Y."/>
            <person name="Muzny D.M."/>
            <person name="Worley K.C."/>
            <person name="Gibbs R.A."/>
        </authorList>
    </citation>
    <scope>NUCLEOTIDE SEQUENCE</scope>
</reference>
<dbReference type="GO" id="GO:0008017">
    <property type="term" value="F:microtubule binding"/>
    <property type="evidence" value="ECO:0007669"/>
    <property type="project" value="InterPro"/>
</dbReference>
<dbReference type="GO" id="GO:0007018">
    <property type="term" value="P:microtubule-based movement"/>
    <property type="evidence" value="ECO:0007669"/>
    <property type="project" value="InterPro"/>
</dbReference>
<dbReference type="PROSITE" id="PS00411">
    <property type="entry name" value="KINESIN_MOTOR_1"/>
    <property type="match status" value="1"/>
</dbReference>
<comment type="similarity">
    <text evidence="2">Belongs to the TRAFAC class myosin-kinesin ATPase superfamily. Kinesin family. KIN-14 subfamily.</text>
</comment>
<dbReference type="PROSITE" id="PS50067">
    <property type="entry name" value="KINESIN_MOTOR_2"/>
    <property type="match status" value="1"/>
</dbReference>